<name>A0A0Q0U2P3_9CORY</name>
<gene>
    <name evidence="1" type="ORF">Clow_01501</name>
</gene>
<protein>
    <submittedName>
        <fullName evidence="1">Uncharacterized protein</fullName>
    </submittedName>
</protein>
<evidence type="ECO:0000313" key="2">
    <source>
        <dbReference type="Proteomes" id="UP000050488"/>
    </source>
</evidence>
<reference evidence="1 2" key="1">
    <citation type="submission" date="2015-10" db="EMBL/GenBank/DDBJ databases">
        <title>Corynebacteirum lowii and Corynebacterium oculi species nova, derived from human clinical disease and and emended description of Corynebacterium mastiditis.</title>
        <authorList>
            <person name="Bernard K."/>
            <person name="Pacheco A.L."/>
            <person name="Mcdougall C."/>
            <person name="Burtx T."/>
            <person name="Weibe D."/>
            <person name="Tyler S."/>
            <person name="Olson A.B."/>
            <person name="Cnockaert M."/>
            <person name="Eguchi H."/>
            <person name="Kuwahara T."/>
            <person name="Nakayama-Imaohji H."/>
            <person name="Boudewijins M."/>
            <person name="Van Hoecke F."/>
            <person name="Bernier A.-M."/>
            <person name="Vandamme P."/>
        </authorList>
    </citation>
    <scope>NUCLEOTIDE SEQUENCE [LARGE SCALE GENOMIC DNA]</scope>
    <source>
        <strain evidence="1 2">NML 130206</strain>
    </source>
</reference>
<dbReference type="EMBL" id="LKEV01000004">
    <property type="protein sequence ID" value="KQB86147.1"/>
    <property type="molecule type" value="Genomic_DNA"/>
</dbReference>
<proteinExistence type="predicted"/>
<dbReference type="AlphaFoldDB" id="A0A0Q0U2P3"/>
<dbReference type="Proteomes" id="UP000050488">
    <property type="component" value="Unassembled WGS sequence"/>
</dbReference>
<evidence type="ECO:0000313" key="1">
    <source>
        <dbReference type="EMBL" id="KQB86147.1"/>
    </source>
</evidence>
<keyword evidence="2" id="KW-1185">Reference proteome</keyword>
<accession>A0A0Q0U2P3</accession>
<dbReference type="PATRIC" id="fig|1544413.3.peg.1503"/>
<organism evidence="1 2">
    <name type="scientific">Corynebacterium lowii</name>
    <dbReference type="NCBI Taxonomy" id="1544413"/>
    <lineage>
        <taxon>Bacteria</taxon>
        <taxon>Bacillati</taxon>
        <taxon>Actinomycetota</taxon>
        <taxon>Actinomycetes</taxon>
        <taxon>Mycobacteriales</taxon>
        <taxon>Corynebacteriaceae</taxon>
        <taxon>Corynebacterium</taxon>
    </lineage>
</organism>
<sequence>MEEFPDGYYSRIEEFVVKYRSVLDDLKISTFPLTAKGFKSGDLKNIDFPSDLLLEIKDLKEFNGAKKQSLMAYVIGSWFLENVSGHWCFAPMMNENPEIYFKFGIGVAFCDGKNIVNVSGISSDVMQGEDIEFIGELLKSNVKLANDCK</sequence>
<comment type="caution">
    <text evidence="1">The sequence shown here is derived from an EMBL/GenBank/DDBJ whole genome shotgun (WGS) entry which is preliminary data.</text>
</comment>